<protein>
    <recommendedName>
        <fullName evidence="11 12">Signal recognition particle subunit SRP68</fullName>
        <shortName evidence="12">SRP68</shortName>
    </recommendedName>
</protein>
<dbReference type="PIRSF" id="PIRSF038995">
    <property type="entry name" value="SRP68"/>
    <property type="match status" value="1"/>
</dbReference>
<comment type="similarity">
    <text evidence="4 12">Belongs to the SRP68 family.</text>
</comment>
<dbReference type="GO" id="GO:0008312">
    <property type="term" value="F:7S RNA binding"/>
    <property type="evidence" value="ECO:0007669"/>
    <property type="project" value="InterPro"/>
</dbReference>
<dbReference type="GO" id="GO:0005786">
    <property type="term" value="C:signal recognition particle, endoplasmic reticulum targeting"/>
    <property type="evidence" value="ECO:0007669"/>
    <property type="project" value="UniProtKB-KW"/>
</dbReference>
<dbReference type="Pfam" id="PF16969">
    <property type="entry name" value="SRP68"/>
    <property type="match status" value="1"/>
</dbReference>
<comment type="function">
    <text evidence="12">Component of the signal recognition particle (SRP) complex, a ribonucleoprotein complex that mediates the cotranslational targeting of secretory and membrane proteins to the endoplasmic reticulum (ER). The SRP complex interacts with the signal sequence in nascent secretory and membrane proteins and directs them to the membrane of the ER.</text>
</comment>
<evidence type="ECO:0000256" key="12">
    <source>
        <dbReference type="PIRNR" id="PIRNR038995"/>
    </source>
</evidence>
<dbReference type="GO" id="GO:0006614">
    <property type="term" value="P:SRP-dependent cotranslational protein targeting to membrane"/>
    <property type="evidence" value="ECO:0007669"/>
    <property type="project" value="InterPro"/>
</dbReference>
<dbReference type="InterPro" id="IPR026258">
    <property type="entry name" value="SRP68"/>
</dbReference>
<feature type="region of interest" description="Disordered" evidence="13">
    <location>
        <begin position="1"/>
        <end position="28"/>
    </location>
</feature>
<keyword evidence="8 12" id="KW-0733">Signal recognition particle</keyword>
<feature type="compositionally biased region" description="Basic and acidic residues" evidence="13">
    <location>
        <begin position="19"/>
        <end position="28"/>
    </location>
</feature>
<evidence type="ECO:0000256" key="1">
    <source>
        <dbReference type="ARBA" id="ARBA00004240"/>
    </source>
</evidence>
<feature type="compositionally biased region" description="Low complexity" evidence="13">
    <location>
        <begin position="1"/>
        <end position="11"/>
    </location>
</feature>
<dbReference type="GO" id="GO:0030942">
    <property type="term" value="F:endoplasmic reticulum signal peptide binding"/>
    <property type="evidence" value="ECO:0007669"/>
    <property type="project" value="InterPro"/>
</dbReference>
<name>A0A2S2N9T7_SCHGA</name>
<evidence type="ECO:0000256" key="11">
    <source>
        <dbReference type="ARBA" id="ARBA00029498"/>
    </source>
</evidence>
<gene>
    <name evidence="14" type="primary">Srp68</name>
    <name evidence="14" type="ORF">g.79735</name>
</gene>
<dbReference type="GO" id="GO:0005783">
    <property type="term" value="C:endoplasmic reticulum"/>
    <property type="evidence" value="ECO:0007669"/>
    <property type="project" value="UniProtKB-SubCell"/>
</dbReference>
<evidence type="ECO:0000256" key="5">
    <source>
        <dbReference type="ARBA" id="ARBA00022490"/>
    </source>
</evidence>
<sequence>MSTSTSTRTMSNQIVANESNKENAPENEEKKIPIFSIEILKIIKEAQQQHGLRHNDYQRYRGYCTRRIRRLRKVMHLQQGDRRHFRKKNVTETNLTDERAVYIPLMLAERAWSYAMQLRVEANTEPRKKFHLVSRLRKAASYAIQLQKLCESEKFDARTQLETQAYVAWCEGMLQFELQEWKPAIENLKKAQMIYEKLASALNEEDAILYRNRYEELEPSLRFCAYNIGNETDVNQLLHLRNQAQGDLLVTLDTLMAQTRDSLSEVTWRNRTVPVKNSRVRTFLLANRDFNSLLDKCTTLAEKSDSLEQHLMDCKDAMLAIRDDIKTEQKMDGSSTSSASSLQYLHTYLSFIRLERSIQRNLLLIESALENDGKQGTVGSKKLQDITRLYEILIQNILEEQQLPGLEDDSDFQEKLIIKAKAYKAFRCYYIGQSLSTLHRWRDTMAMYERALLHISSVINQVDDDLKTRLSNLVNTIESSKYCAHAQSVLEQDNEEELDSLKNAKLQKMPLTKRLDEYYEDSSILGKDPNVIKVPPEMEEIPCKPLFFDVALNFVQLPAFKKQQQPVPDPANKEGISGFVKGLWGWGGKKK</sequence>
<dbReference type="GO" id="GO:0005730">
    <property type="term" value="C:nucleolus"/>
    <property type="evidence" value="ECO:0007669"/>
    <property type="project" value="UniProtKB-SubCell"/>
</dbReference>
<dbReference type="InterPro" id="IPR038253">
    <property type="entry name" value="SRP68_N_sf"/>
</dbReference>
<reference evidence="14" key="1">
    <citation type="submission" date="2018-04" db="EMBL/GenBank/DDBJ databases">
        <title>Transcriptome of Schizaphis graminum biotype I.</title>
        <authorList>
            <person name="Scully E.D."/>
            <person name="Geib S.M."/>
            <person name="Palmer N.A."/>
            <person name="Koch K."/>
            <person name="Bradshaw J."/>
            <person name="Heng-Moss T."/>
            <person name="Sarath G."/>
        </authorList>
    </citation>
    <scope>NUCLEOTIDE SEQUENCE</scope>
</reference>
<evidence type="ECO:0000256" key="3">
    <source>
        <dbReference type="ARBA" id="ARBA00004604"/>
    </source>
</evidence>
<evidence type="ECO:0000256" key="9">
    <source>
        <dbReference type="ARBA" id="ARBA00023242"/>
    </source>
</evidence>
<evidence type="ECO:0000256" key="6">
    <source>
        <dbReference type="ARBA" id="ARBA00022824"/>
    </source>
</evidence>
<dbReference type="EMBL" id="GGMR01001239">
    <property type="protein sequence ID" value="MBY13858.1"/>
    <property type="molecule type" value="Transcribed_RNA"/>
</dbReference>
<dbReference type="GO" id="GO:0005829">
    <property type="term" value="C:cytosol"/>
    <property type="evidence" value="ECO:0007669"/>
    <property type="project" value="UniProtKB-ARBA"/>
</dbReference>
<dbReference type="InterPro" id="IPR034652">
    <property type="entry name" value="SRP68-RBD"/>
</dbReference>
<evidence type="ECO:0000313" key="14">
    <source>
        <dbReference type="EMBL" id="MBY13858.1"/>
    </source>
</evidence>
<evidence type="ECO:0000256" key="13">
    <source>
        <dbReference type="SAM" id="MobiDB-lite"/>
    </source>
</evidence>
<keyword evidence="6" id="KW-0256">Endoplasmic reticulum</keyword>
<dbReference type="PANTHER" id="PTHR12860:SF0">
    <property type="entry name" value="SIGNAL RECOGNITION PARTICLE SUBUNIT SRP68"/>
    <property type="match status" value="1"/>
</dbReference>
<evidence type="ECO:0000256" key="8">
    <source>
        <dbReference type="ARBA" id="ARBA00023135"/>
    </source>
</evidence>
<dbReference type="PANTHER" id="PTHR12860">
    <property type="entry name" value="SIGNAL RECOGNITION PARTICLE 68 KDA PROTEIN"/>
    <property type="match status" value="1"/>
</dbReference>
<accession>A0A2S2N9T7</accession>
<organism evidence="14">
    <name type="scientific">Schizaphis graminum</name>
    <name type="common">Green bug aphid</name>
    <dbReference type="NCBI Taxonomy" id="13262"/>
    <lineage>
        <taxon>Eukaryota</taxon>
        <taxon>Metazoa</taxon>
        <taxon>Ecdysozoa</taxon>
        <taxon>Arthropoda</taxon>
        <taxon>Hexapoda</taxon>
        <taxon>Insecta</taxon>
        <taxon>Pterygota</taxon>
        <taxon>Neoptera</taxon>
        <taxon>Paraneoptera</taxon>
        <taxon>Hemiptera</taxon>
        <taxon>Sternorrhyncha</taxon>
        <taxon>Aphidomorpha</taxon>
        <taxon>Aphidoidea</taxon>
        <taxon>Aphididae</taxon>
        <taxon>Aphidini</taxon>
        <taxon>Schizaphis</taxon>
    </lineage>
</organism>
<evidence type="ECO:0000256" key="7">
    <source>
        <dbReference type="ARBA" id="ARBA00022884"/>
    </source>
</evidence>
<dbReference type="Gene3D" id="1.10.3450.40">
    <property type="entry name" value="Signal recognition particle, SRP68 subunit, RNA-binding domain"/>
    <property type="match status" value="1"/>
</dbReference>
<keyword evidence="7 12" id="KW-0694">RNA-binding</keyword>
<keyword evidence="9" id="KW-0539">Nucleus</keyword>
<dbReference type="FunFam" id="1.10.3450.40:FF:000001">
    <property type="entry name" value="Signal recognition particle subunit SRP68"/>
    <property type="match status" value="1"/>
</dbReference>
<dbReference type="GO" id="GO:0005047">
    <property type="term" value="F:signal recognition particle binding"/>
    <property type="evidence" value="ECO:0007669"/>
    <property type="project" value="InterPro"/>
</dbReference>
<evidence type="ECO:0000256" key="10">
    <source>
        <dbReference type="ARBA" id="ARBA00023274"/>
    </source>
</evidence>
<proteinExistence type="inferred from homology"/>
<comment type="subcellular location">
    <subcellularLocation>
        <location evidence="2 12">Cytoplasm</location>
    </subcellularLocation>
    <subcellularLocation>
        <location evidence="1">Endoplasmic reticulum</location>
    </subcellularLocation>
    <subcellularLocation>
        <location evidence="3">Nucleus</location>
        <location evidence="3">Nucleolus</location>
    </subcellularLocation>
</comment>
<dbReference type="AlphaFoldDB" id="A0A2S2N9T7"/>
<evidence type="ECO:0000256" key="2">
    <source>
        <dbReference type="ARBA" id="ARBA00004496"/>
    </source>
</evidence>
<keyword evidence="5 12" id="KW-0963">Cytoplasm</keyword>
<evidence type="ECO:0000256" key="4">
    <source>
        <dbReference type="ARBA" id="ARBA00009352"/>
    </source>
</evidence>
<keyword evidence="10 12" id="KW-0687">Ribonucleoprotein</keyword>
<dbReference type="CDD" id="cd15481">
    <property type="entry name" value="SRP68-RBD"/>
    <property type="match status" value="1"/>
</dbReference>